<evidence type="ECO:0000259" key="7">
    <source>
        <dbReference type="PROSITE" id="PS50111"/>
    </source>
</evidence>
<comment type="similarity">
    <text evidence="3">Belongs to the methyl-accepting chemotaxis (MCP) protein family.</text>
</comment>
<dbReference type="GO" id="GO:0004888">
    <property type="term" value="F:transmembrane signaling receptor activity"/>
    <property type="evidence" value="ECO:0007669"/>
    <property type="project" value="InterPro"/>
</dbReference>
<gene>
    <name evidence="9" type="ORF">DU000_00490</name>
</gene>
<organism evidence="9 10">
    <name type="scientific">Parvibium lacunae</name>
    <dbReference type="NCBI Taxonomy" id="1888893"/>
    <lineage>
        <taxon>Bacteria</taxon>
        <taxon>Pseudomonadati</taxon>
        <taxon>Pseudomonadota</taxon>
        <taxon>Betaproteobacteria</taxon>
        <taxon>Burkholderiales</taxon>
        <taxon>Alcaligenaceae</taxon>
        <taxon>Parvibium</taxon>
    </lineage>
</organism>
<feature type="domain" description="Methyl-accepting transducer" evidence="7">
    <location>
        <begin position="273"/>
        <end position="509"/>
    </location>
</feature>
<dbReference type="FunFam" id="1.10.287.950:FF:000001">
    <property type="entry name" value="Methyl-accepting chemotaxis sensory transducer"/>
    <property type="match status" value="1"/>
</dbReference>
<dbReference type="GO" id="GO:0016020">
    <property type="term" value="C:membrane"/>
    <property type="evidence" value="ECO:0007669"/>
    <property type="project" value="UniProtKB-SubCell"/>
</dbReference>
<dbReference type="AlphaFoldDB" id="A0A368L6I2"/>
<keyword evidence="5" id="KW-0175">Coiled coil</keyword>
<evidence type="ECO:0000256" key="6">
    <source>
        <dbReference type="SAM" id="Phobius"/>
    </source>
</evidence>
<evidence type="ECO:0000313" key="9">
    <source>
        <dbReference type="EMBL" id="RCS59263.1"/>
    </source>
</evidence>
<feature type="coiled-coil region" evidence="5">
    <location>
        <begin position="153"/>
        <end position="180"/>
    </location>
</feature>
<evidence type="ECO:0000256" key="3">
    <source>
        <dbReference type="ARBA" id="ARBA00029447"/>
    </source>
</evidence>
<proteinExistence type="inferred from homology"/>
<dbReference type="SMART" id="SM00304">
    <property type="entry name" value="HAMP"/>
    <property type="match status" value="2"/>
</dbReference>
<keyword evidence="10" id="KW-1185">Reference proteome</keyword>
<feature type="transmembrane region" description="Helical" evidence="6">
    <location>
        <begin position="14"/>
        <end position="35"/>
    </location>
</feature>
<feature type="domain" description="HAMP" evidence="8">
    <location>
        <begin position="216"/>
        <end position="268"/>
    </location>
</feature>
<sequence length="546" mass="58322">MRILDRLNISIKLLIAPVAALVLMLVLAIVSYLGLSAQERALKNIYEIRISLLTQISEIHSTVNGMHADAYKYLNWILNAYDMDQVEKLAKSLEERATDVNKQLTALAKSDITNADEKKLLTAAGTNAQAYQRSMSEMIEISMVQASMATTFMSTTQQNYEKLNSQLTDLRALEQKLSQVAYDKALSDANSTNVANIVGVIIAIIACLAVTFFVVKALLDSTTAIQAAAKKMAAGDLTCRVPIQGIDEIAQTAKAFNSLVNTMQSAVQLVREQAQRISGASHQLVQGADTISTGSTRQADAAATIAATVEQTAVSIASISESADRVRSMAKHSLDKSSAGENGLKRLLSEIANVRNSFEAINATVGDFIKSATSITTMTAQVKDIADQTNLLALNAAIEAARAGEQGRGFAVVADEVRSLAEKSALAASDIDSVTQGLGDRASAVDRTLVQGTSALESSVKLLNELEQVFASAHSAVHEATSGVDEISTAVSEQKNGTEDIARHIDQIARMTEENNYAVQETSQVVSELDEMAGSLQRAVSGFKTE</sequence>
<dbReference type="CDD" id="cd06225">
    <property type="entry name" value="HAMP"/>
    <property type="match status" value="1"/>
</dbReference>
<dbReference type="GO" id="GO:0007165">
    <property type="term" value="P:signal transduction"/>
    <property type="evidence" value="ECO:0007669"/>
    <property type="project" value="UniProtKB-KW"/>
</dbReference>
<dbReference type="PANTHER" id="PTHR32089">
    <property type="entry name" value="METHYL-ACCEPTING CHEMOTAXIS PROTEIN MCPB"/>
    <property type="match status" value="1"/>
</dbReference>
<accession>A0A368L6I2</accession>
<keyword evidence="6" id="KW-1133">Transmembrane helix</keyword>
<evidence type="ECO:0000256" key="5">
    <source>
        <dbReference type="SAM" id="Coils"/>
    </source>
</evidence>
<dbReference type="InterPro" id="IPR004090">
    <property type="entry name" value="Chemotax_Me-accpt_rcpt"/>
</dbReference>
<evidence type="ECO:0000256" key="4">
    <source>
        <dbReference type="PROSITE-ProRule" id="PRU00284"/>
    </source>
</evidence>
<dbReference type="PANTHER" id="PTHR32089:SF112">
    <property type="entry name" value="LYSOZYME-LIKE PROTEIN-RELATED"/>
    <property type="match status" value="1"/>
</dbReference>
<dbReference type="InterPro" id="IPR004089">
    <property type="entry name" value="MCPsignal_dom"/>
</dbReference>
<keyword evidence="2 4" id="KW-0807">Transducer</keyword>
<keyword evidence="6" id="KW-0812">Transmembrane</keyword>
<dbReference type="Proteomes" id="UP000252357">
    <property type="component" value="Unassembled WGS sequence"/>
</dbReference>
<evidence type="ECO:0000256" key="2">
    <source>
        <dbReference type="ARBA" id="ARBA00023224"/>
    </source>
</evidence>
<keyword evidence="6" id="KW-0472">Membrane</keyword>
<dbReference type="InterPro" id="IPR003660">
    <property type="entry name" value="HAMP_dom"/>
</dbReference>
<dbReference type="Pfam" id="PF00672">
    <property type="entry name" value="HAMP"/>
    <property type="match status" value="1"/>
</dbReference>
<comment type="caution">
    <text evidence="9">The sequence shown here is derived from an EMBL/GenBank/DDBJ whole genome shotgun (WGS) entry which is preliminary data.</text>
</comment>
<feature type="transmembrane region" description="Helical" evidence="6">
    <location>
        <begin position="194"/>
        <end position="215"/>
    </location>
</feature>
<dbReference type="SMART" id="SM00283">
    <property type="entry name" value="MA"/>
    <property type="match status" value="1"/>
</dbReference>
<dbReference type="SUPFAM" id="SSF58104">
    <property type="entry name" value="Methyl-accepting chemotaxis protein (MCP) signaling domain"/>
    <property type="match status" value="1"/>
</dbReference>
<dbReference type="Gene3D" id="1.10.287.950">
    <property type="entry name" value="Methyl-accepting chemotaxis protein"/>
    <property type="match status" value="1"/>
</dbReference>
<feature type="coiled-coil region" evidence="5">
    <location>
        <begin position="83"/>
        <end position="110"/>
    </location>
</feature>
<dbReference type="RefSeq" id="WP_114401412.1">
    <property type="nucleotide sequence ID" value="NZ_QPGB01000001.1"/>
</dbReference>
<dbReference type="Pfam" id="PF12729">
    <property type="entry name" value="4HB_MCP_1"/>
    <property type="match status" value="1"/>
</dbReference>
<dbReference type="PROSITE" id="PS50885">
    <property type="entry name" value="HAMP"/>
    <property type="match status" value="1"/>
</dbReference>
<dbReference type="PRINTS" id="PR00260">
    <property type="entry name" value="CHEMTRNSDUCR"/>
</dbReference>
<name>A0A368L6I2_9BURK</name>
<evidence type="ECO:0000313" key="10">
    <source>
        <dbReference type="Proteomes" id="UP000252357"/>
    </source>
</evidence>
<dbReference type="Pfam" id="PF00015">
    <property type="entry name" value="MCPsignal"/>
    <property type="match status" value="1"/>
</dbReference>
<dbReference type="PROSITE" id="PS50111">
    <property type="entry name" value="CHEMOTAXIS_TRANSDUC_2"/>
    <property type="match status" value="1"/>
</dbReference>
<protein>
    <submittedName>
        <fullName evidence="9">Methyl-accepting chemotaxis protein</fullName>
    </submittedName>
</protein>
<evidence type="ECO:0000256" key="1">
    <source>
        <dbReference type="ARBA" id="ARBA00004370"/>
    </source>
</evidence>
<dbReference type="EMBL" id="QPGB01000001">
    <property type="protein sequence ID" value="RCS59263.1"/>
    <property type="molecule type" value="Genomic_DNA"/>
</dbReference>
<dbReference type="OrthoDB" id="9806477at2"/>
<reference evidence="9 10" key="1">
    <citation type="journal article" date="2018" name="Int. J. Syst. Evol. Microbiol.">
        <title>Parvibium lacunae gen. nov., sp. nov., a new member of the family Alcaligenaceae isolated from a freshwater pond.</title>
        <authorList>
            <person name="Chen W.M."/>
            <person name="Xie P.B."/>
            <person name="Hsu M.Y."/>
            <person name="Sheu S.Y."/>
        </authorList>
    </citation>
    <scope>NUCLEOTIDE SEQUENCE [LARGE SCALE GENOMIC DNA]</scope>
    <source>
        <strain evidence="9 10">KMB9</strain>
    </source>
</reference>
<dbReference type="InterPro" id="IPR024478">
    <property type="entry name" value="HlyB_4HB_MCP"/>
</dbReference>
<comment type="subcellular location">
    <subcellularLocation>
        <location evidence="1">Membrane</location>
    </subcellularLocation>
</comment>
<dbReference type="GO" id="GO:0006935">
    <property type="term" value="P:chemotaxis"/>
    <property type="evidence" value="ECO:0007669"/>
    <property type="project" value="InterPro"/>
</dbReference>
<evidence type="ECO:0000259" key="8">
    <source>
        <dbReference type="PROSITE" id="PS50885"/>
    </source>
</evidence>